<accession>A0A1J5E5G9</accession>
<gene>
    <name evidence="2" type="ORF">AUJ95_00215</name>
</gene>
<dbReference type="EMBL" id="MNYI01000007">
    <property type="protein sequence ID" value="OIP43668.1"/>
    <property type="molecule type" value="Genomic_DNA"/>
</dbReference>
<feature type="transmembrane region" description="Helical" evidence="1">
    <location>
        <begin position="104"/>
        <end position="125"/>
    </location>
</feature>
<organism evidence="2 3">
    <name type="scientific">Candidatus Desantisbacteria bacterium CG2_30_40_21</name>
    <dbReference type="NCBI Taxonomy" id="1817895"/>
    <lineage>
        <taxon>Bacteria</taxon>
        <taxon>Candidatus Desantisiibacteriota</taxon>
    </lineage>
</organism>
<feature type="transmembrane region" description="Helical" evidence="1">
    <location>
        <begin position="71"/>
        <end position="88"/>
    </location>
</feature>
<feature type="transmembrane region" description="Helical" evidence="1">
    <location>
        <begin position="6"/>
        <end position="25"/>
    </location>
</feature>
<proteinExistence type="predicted"/>
<keyword evidence="1" id="KW-0472">Membrane</keyword>
<name>A0A1J5E5G9_9BACT</name>
<feature type="transmembrane region" description="Helical" evidence="1">
    <location>
        <begin position="131"/>
        <end position="154"/>
    </location>
</feature>
<dbReference type="Proteomes" id="UP000183085">
    <property type="component" value="Unassembled WGS sequence"/>
</dbReference>
<sequence>MELNIILWTGGMLFTLSIFAVKVGFGLGLGGMRWKGIFLILVSYLVLFIFVAMFSEQLMRLLEPVLRKGPYLHALMAIGMIIWGILLLRDSHHSHTTTHKSHSALLLIPCPVCFTAMTFSTWAALNVIKLPAHLVGLGLGIVFCFLSILFYFILKFVGRNSSPRIGISFGMLGIGLYFLAALVIPAKIEEAKGVYKSFLTETSNIDLNNSIGVLALLFSAMLIGFFGKQRGQKSPQITQFFTD</sequence>
<comment type="caution">
    <text evidence="2">The sequence shown here is derived from an EMBL/GenBank/DDBJ whole genome shotgun (WGS) entry which is preliminary data.</text>
</comment>
<keyword evidence="1" id="KW-0812">Transmembrane</keyword>
<evidence type="ECO:0008006" key="4">
    <source>
        <dbReference type="Google" id="ProtNLM"/>
    </source>
</evidence>
<evidence type="ECO:0000313" key="2">
    <source>
        <dbReference type="EMBL" id="OIP43668.1"/>
    </source>
</evidence>
<keyword evidence="1" id="KW-1133">Transmembrane helix</keyword>
<dbReference type="Pfam" id="PF09930">
    <property type="entry name" value="DUF2162"/>
    <property type="match status" value="1"/>
</dbReference>
<evidence type="ECO:0000313" key="3">
    <source>
        <dbReference type="Proteomes" id="UP000183085"/>
    </source>
</evidence>
<reference evidence="2 3" key="1">
    <citation type="journal article" date="2016" name="Environ. Microbiol.">
        <title>Genomic resolution of a cold subsurface aquifer community provides metabolic insights for novel microbes adapted to high CO concentrations.</title>
        <authorList>
            <person name="Probst A.J."/>
            <person name="Castelle C.J."/>
            <person name="Singh A."/>
            <person name="Brown C.T."/>
            <person name="Anantharaman K."/>
            <person name="Sharon I."/>
            <person name="Hug L.A."/>
            <person name="Burstein D."/>
            <person name="Emerson J.B."/>
            <person name="Thomas B.C."/>
            <person name="Banfield J.F."/>
        </authorList>
    </citation>
    <scope>NUCLEOTIDE SEQUENCE [LARGE SCALE GENOMIC DNA]</scope>
    <source>
        <strain evidence="2">CG2_30_40_21</strain>
    </source>
</reference>
<feature type="transmembrane region" description="Helical" evidence="1">
    <location>
        <begin position="166"/>
        <end position="188"/>
    </location>
</feature>
<protein>
    <recommendedName>
        <fullName evidence="4">Transporter</fullName>
    </recommendedName>
</protein>
<dbReference type="InterPro" id="IPR017199">
    <property type="entry name" value="UCP037409_transporter"/>
</dbReference>
<dbReference type="STRING" id="1817895.AUJ95_00215"/>
<evidence type="ECO:0000256" key="1">
    <source>
        <dbReference type="SAM" id="Phobius"/>
    </source>
</evidence>
<dbReference type="AlphaFoldDB" id="A0A1J5E5G9"/>
<feature type="transmembrane region" description="Helical" evidence="1">
    <location>
        <begin position="37"/>
        <end position="59"/>
    </location>
</feature>
<feature type="transmembrane region" description="Helical" evidence="1">
    <location>
        <begin position="208"/>
        <end position="227"/>
    </location>
</feature>